<dbReference type="PANTHER" id="PTHR18950">
    <property type="entry name" value="PROGESTERONE-INDUCED BLOCKING FACTOR 1"/>
    <property type="match status" value="1"/>
</dbReference>
<dbReference type="AlphaFoldDB" id="A0A8S1KW22"/>
<sequence length="321" mass="38152">MSTKRKDVMNLMKSMNIDPSTFSEEDIKQFEQDQVMMNDSESDSMRDSNRHNKGGNIHDTVNMKHLFQLILFQNYSSVVSLQEKQISFLNAEIKRVQAANESDRQRIFANHRIETDTLLSEIKQLKSKMINQESQQPGIREALAQVRDILTGLVPKAVYLRLRNMNEKKMPIQDWVLVQVQEIVYPFKKEGEFQKKEIMALREELRQITEKHQFLLKDLEHGQKMMVDREEDIRRHKLNYDNTRKALELELIKSQEDIDPQSAILKKKYLSKQSIKRLRRTFLVFKFNAKTEQMTSYLVFTNQEDNHYQNQILILTFCNYL</sequence>
<accession>A0A8S1KW22</accession>
<feature type="coiled-coil region" evidence="1">
    <location>
        <begin position="191"/>
        <end position="218"/>
    </location>
</feature>
<organism evidence="2 3">
    <name type="scientific">Paramecium primaurelia</name>
    <dbReference type="NCBI Taxonomy" id="5886"/>
    <lineage>
        <taxon>Eukaryota</taxon>
        <taxon>Sar</taxon>
        <taxon>Alveolata</taxon>
        <taxon>Ciliophora</taxon>
        <taxon>Intramacronucleata</taxon>
        <taxon>Oligohymenophorea</taxon>
        <taxon>Peniculida</taxon>
        <taxon>Parameciidae</taxon>
        <taxon>Paramecium</taxon>
    </lineage>
</organism>
<dbReference type="Proteomes" id="UP000688137">
    <property type="component" value="Unassembled WGS sequence"/>
</dbReference>
<evidence type="ECO:0000313" key="2">
    <source>
        <dbReference type="EMBL" id="CAD8055224.1"/>
    </source>
</evidence>
<dbReference type="PANTHER" id="PTHR18950:SF0">
    <property type="entry name" value="PROGESTERONE IMMUNOMODULATORY BINDING FACTOR 1"/>
    <property type="match status" value="1"/>
</dbReference>
<dbReference type="InterPro" id="IPR026205">
    <property type="entry name" value="PIBF1"/>
</dbReference>
<reference evidence="2" key="1">
    <citation type="submission" date="2021-01" db="EMBL/GenBank/DDBJ databases">
        <authorList>
            <consortium name="Genoscope - CEA"/>
            <person name="William W."/>
        </authorList>
    </citation>
    <scope>NUCLEOTIDE SEQUENCE</scope>
</reference>
<protein>
    <submittedName>
        <fullName evidence="2">Uncharacterized protein</fullName>
    </submittedName>
</protein>
<evidence type="ECO:0000256" key="1">
    <source>
        <dbReference type="SAM" id="Coils"/>
    </source>
</evidence>
<proteinExistence type="predicted"/>
<comment type="caution">
    <text evidence="2">The sequence shown here is derived from an EMBL/GenBank/DDBJ whole genome shotgun (WGS) entry which is preliminary data.</text>
</comment>
<keyword evidence="1" id="KW-0175">Coiled coil</keyword>
<keyword evidence="3" id="KW-1185">Reference proteome</keyword>
<name>A0A8S1KW22_PARPR</name>
<gene>
    <name evidence="2" type="ORF">PPRIM_AZ9-3.1.T0230071</name>
</gene>
<dbReference type="GO" id="GO:0060271">
    <property type="term" value="P:cilium assembly"/>
    <property type="evidence" value="ECO:0007669"/>
    <property type="project" value="TreeGrafter"/>
</dbReference>
<evidence type="ECO:0000313" key="3">
    <source>
        <dbReference type="Proteomes" id="UP000688137"/>
    </source>
</evidence>
<dbReference type="EMBL" id="CAJJDM010000021">
    <property type="protein sequence ID" value="CAD8055224.1"/>
    <property type="molecule type" value="Genomic_DNA"/>
</dbReference>
<dbReference type="GO" id="GO:0005815">
    <property type="term" value="C:microtubule organizing center"/>
    <property type="evidence" value="ECO:0007669"/>
    <property type="project" value="TreeGrafter"/>
</dbReference>